<evidence type="ECO:0000259" key="5">
    <source>
        <dbReference type="PROSITE" id="PS50865"/>
    </source>
</evidence>
<evidence type="ECO:0000256" key="3">
    <source>
        <dbReference type="ARBA" id="ARBA00022833"/>
    </source>
</evidence>
<dbReference type="GO" id="GO:0008270">
    <property type="term" value="F:zinc ion binding"/>
    <property type="evidence" value="ECO:0007669"/>
    <property type="project" value="UniProtKB-KW"/>
</dbReference>
<dbReference type="AlphaFoldDB" id="A0A2A9N9G5"/>
<evidence type="ECO:0000256" key="2">
    <source>
        <dbReference type="ARBA" id="ARBA00022771"/>
    </source>
</evidence>
<accession>A0A2A9N9G5</accession>
<dbReference type="Gene3D" id="6.10.140.2220">
    <property type="match status" value="1"/>
</dbReference>
<dbReference type="PROSITE" id="PS01360">
    <property type="entry name" value="ZF_MYND_1"/>
    <property type="match status" value="1"/>
</dbReference>
<dbReference type="EMBL" id="KZ302268">
    <property type="protein sequence ID" value="PFH45904.1"/>
    <property type="molecule type" value="Genomic_DNA"/>
</dbReference>
<evidence type="ECO:0000256" key="1">
    <source>
        <dbReference type="ARBA" id="ARBA00022723"/>
    </source>
</evidence>
<reference evidence="6 7" key="1">
    <citation type="submission" date="2014-02" db="EMBL/GenBank/DDBJ databases">
        <title>Transposable element dynamics among asymbiotic and ectomycorrhizal Amanita fungi.</title>
        <authorList>
            <consortium name="DOE Joint Genome Institute"/>
            <person name="Hess J."/>
            <person name="Skrede I."/>
            <person name="Wolfe B."/>
            <person name="LaButti K."/>
            <person name="Ohm R.A."/>
            <person name="Grigoriev I.V."/>
            <person name="Pringle A."/>
        </authorList>
    </citation>
    <scope>NUCLEOTIDE SEQUENCE [LARGE SCALE GENOMIC DNA]</scope>
    <source>
        <strain evidence="6 7">SKay4041</strain>
    </source>
</reference>
<evidence type="ECO:0000256" key="4">
    <source>
        <dbReference type="PROSITE-ProRule" id="PRU00134"/>
    </source>
</evidence>
<proteinExistence type="predicted"/>
<dbReference type="PROSITE" id="PS50865">
    <property type="entry name" value="ZF_MYND_2"/>
    <property type="match status" value="1"/>
</dbReference>
<organism evidence="6 7">
    <name type="scientific">Amanita thiersii Skay4041</name>
    <dbReference type="NCBI Taxonomy" id="703135"/>
    <lineage>
        <taxon>Eukaryota</taxon>
        <taxon>Fungi</taxon>
        <taxon>Dikarya</taxon>
        <taxon>Basidiomycota</taxon>
        <taxon>Agaricomycotina</taxon>
        <taxon>Agaricomycetes</taxon>
        <taxon>Agaricomycetidae</taxon>
        <taxon>Agaricales</taxon>
        <taxon>Pluteineae</taxon>
        <taxon>Amanitaceae</taxon>
        <taxon>Amanita</taxon>
    </lineage>
</organism>
<sequence>MSSKSKDRCAKCHFGVDGVYRKGPLKVCSKCKTAEYCSKECQTEHWPIHRPMCKPHDPQKTWGIQLLCKDEFQHLNTKDESARFKHIHLPNSHPVFTMGELCPVPALCGFPLLIFSPGVQLGQQPTGEWENQPAVYLRIEPEDAFAPMPWQMLEPGTCILARKDHKPLTRESIETVWKWTAKIIDAADHPTYGGWAPFRGLLNPATFQMFTRDYYEEQRVKGRKGFDAFWNPL</sequence>
<keyword evidence="1" id="KW-0479">Metal-binding</keyword>
<protein>
    <recommendedName>
        <fullName evidence="5">MYND-type domain-containing protein</fullName>
    </recommendedName>
</protein>
<dbReference type="Pfam" id="PF01753">
    <property type="entry name" value="zf-MYND"/>
    <property type="match status" value="1"/>
</dbReference>
<dbReference type="InterPro" id="IPR002893">
    <property type="entry name" value="Znf_MYND"/>
</dbReference>
<dbReference type="SUPFAM" id="SSF144232">
    <property type="entry name" value="HIT/MYND zinc finger-like"/>
    <property type="match status" value="1"/>
</dbReference>
<feature type="domain" description="MYND-type" evidence="5">
    <location>
        <begin position="9"/>
        <end position="53"/>
    </location>
</feature>
<gene>
    <name evidence="6" type="ORF">AMATHDRAFT_157279</name>
</gene>
<evidence type="ECO:0000313" key="7">
    <source>
        <dbReference type="Proteomes" id="UP000242287"/>
    </source>
</evidence>
<name>A0A2A9N9G5_9AGAR</name>
<keyword evidence="2 4" id="KW-0863">Zinc-finger</keyword>
<dbReference type="Proteomes" id="UP000242287">
    <property type="component" value="Unassembled WGS sequence"/>
</dbReference>
<dbReference type="OrthoDB" id="2212237at2759"/>
<evidence type="ECO:0000313" key="6">
    <source>
        <dbReference type="EMBL" id="PFH45904.1"/>
    </source>
</evidence>
<keyword evidence="7" id="KW-1185">Reference proteome</keyword>
<keyword evidence="3" id="KW-0862">Zinc</keyword>